<proteinExistence type="predicted"/>
<evidence type="ECO:0000256" key="3">
    <source>
        <dbReference type="ARBA" id="ARBA00022679"/>
    </source>
</evidence>
<dbReference type="GO" id="GO:0030295">
    <property type="term" value="F:protein kinase activator activity"/>
    <property type="evidence" value="ECO:0007669"/>
    <property type="project" value="TreeGrafter"/>
</dbReference>
<evidence type="ECO:0000313" key="6">
    <source>
        <dbReference type="EMBL" id="RDY65492.1"/>
    </source>
</evidence>
<feature type="domain" description="Histidine kinase" evidence="5">
    <location>
        <begin position="164"/>
        <end position="374"/>
    </location>
</feature>
<dbReference type="EC" id="2.7.13.3" evidence="2"/>
<dbReference type="PANTHER" id="PTHR42878">
    <property type="entry name" value="TWO-COMPONENT HISTIDINE KINASE"/>
    <property type="match status" value="1"/>
</dbReference>
<dbReference type="Proteomes" id="UP000256829">
    <property type="component" value="Unassembled WGS sequence"/>
</dbReference>
<evidence type="ECO:0000256" key="2">
    <source>
        <dbReference type="ARBA" id="ARBA00012438"/>
    </source>
</evidence>
<dbReference type="PROSITE" id="PS50109">
    <property type="entry name" value="HIS_KIN"/>
    <property type="match status" value="1"/>
</dbReference>
<evidence type="ECO:0000256" key="4">
    <source>
        <dbReference type="ARBA" id="ARBA00022777"/>
    </source>
</evidence>
<keyword evidence="7" id="KW-1185">Reference proteome</keyword>
<dbReference type="GO" id="GO:0000156">
    <property type="term" value="F:phosphorelay response regulator activity"/>
    <property type="evidence" value="ECO:0007669"/>
    <property type="project" value="TreeGrafter"/>
</dbReference>
<dbReference type="InterPro" id="IPR004358">
    <property type="entry name" value="Sig_transdc_His_kin-like_C"/>
</dbReference>
<dbReference type="InterPro" id="IPR005467">
    <property type="entry name" value="His_kinase_dom"/>
</dbReference>
<dbReference type="EMBL" id="QTJR01000018">
    <property type="protein sequence ID" value="RDY65492.1"/>
    <property type="molecule type" value="Genomic_DNA"/>
</dbReference>
<dbReference type="GO" id="GO:0007234">
    <property type="term" value="P:osmosensory signaling via phosphorelay pathway"/>
    <property type="evidence" value="ECO:0007669"/>
    <property type="project" value="TreeGrafter"/>
</dbReference>
<dbReference type="SUPFAM" id="SSF55874">
    <property type="entry name" value="ATPase domain of HSP90 chaperone/DNA topoisomerase II/histidine kinase"/>
    <property type="match status" value="1"/>
</dbReference>
<dbReference type="InterPro" id="IPR036890">
    <property type="entry name" value="HATPase_C_sf"/>
</dbReference>
<dbReference type="InterPro" id="IPR003594">
    <property type="entry name" value="HATPase_dom"/>
</dbReference>
<dbReference type="InterPro" id="IPR050351">
    <property type="entry name" value="BphY/WalK/GraS-like"/>
</dbReference>
<comment type="catalytic activity">
    <reaction evidence="1">
        <text>ATP + protein L-histidine = ADP + protein N-phospho-L-histidine.</text>
        <dbReference type="EC" id="2.7.13.3"/>
    </reaction>
</comment>
<keyword evidence="4 6" id="KW-0418">Kinase</keyword>
<accession>A0A3D8V7V1</accession>
<evidence type="ECO:0000259" key="5">
    <source>
        <dbReference type="PROSITE" id="PS50109"/>
    </source>
</evidence>
<gene>
    <name evidence="6" type="ORF">DX912_17225</name>
</gene>
<dbReference type="PRINTS" id="PR00344">
    <property type="entry name" value="BCTRLSENSOR"/>
</dbReference>
<dbReference type="Pfam" id="PF02518">
    <property type="entry name" value="HATPase_c"/>
    <property type="match status" value="1"/>
</dbReference>
<dbReference type="GO" id="GO:0004673">
    <property type="term" value="F:protein histidine kinase activity"/>
    <property type="evidence" value="ECO:0007669"/>
    <property type="project" value="UniProtKB-EC"/>
</dbReference>
<dbReference type="SMART" id="SM00387">
    <property type="entry name" value="HATPase_c"/>
    <property type="match status" value="1"/>
</dbReference>
<sequence length="385" mass="41621">MHRFLIANRDELAARCRVKVQARSAYGVPGAELEHGISVFLEQVIKTLELEQTADPLQSRRVSGRAGGGKPALSEIGDTAARHGKELMQHGFTVEEVVHDYGDLCQAITDLAFELDAQIEVEEFRILNRCLDNAIANAVTEFGYQRDIVVADQHVHDLNARLGFLAHELRNQLATATLALSAIRNGSVGVTGATGGILERSLVNLGNLIDRSLAEVRMTAGLPLQSRLFSVHEFLAELRLSASLEADIRGFTLKVSNVDPSLAVDVDRDLLLAAAGNLLQNAFKFSHPHTEITVNAYAVADRILIDVEDRCGGLSSGDAEKMFLPFTQQAQDRSGLGLGLSISRRSIEANAGLLSVRNVPGTGCVFTIDLPRHSLGDEPTVFAGQ</sequence>
<protein>
    <recommendedName>
        <fullName evidence="2">histidine kinase</fullName>
        <ecNumber evidence="2">2.7.13.3</ecNumber>
    </recommendedName>
</protein>
<evidence type="ECO:0000313" key="7">
    <source>
        <dbReference type="Proteomes" id="UP000256829"/>
    </source>
</evidence>
<name>A0A3D8V7V1_9GAMM</name>
<organism evidence="6 7">
    <name type="scientific">Lysobacter soli</name>
    <dbReference type="NCBI Taxonomy" id="453783"/>
    <lineage>
        <taxon>Bacteria</taxon>
        <taxon>Pseudomonadati</taxon>
        <taxon>Pseudomonadota</taxon>
        <taxon>Gammaproteobacteria</taxon>
        <taxon>Lysobacterales</taxon>
        <taxon>Lysobacteraceae</taxon>
        <taxon>Lysobacter</taxon>
    </lineage>
</organism>
<reference evidence="6 7" key="1">
    <citation type="submission" date="2018-08" db="EMBL/GenBank/DDBJ databases">
        <title>Lysobacter soli KCTC 22011, whole genome shotgun sequence.</title>
        <authorList>
            <person name="Zhang X."/>
            <person name="Feng G."/>
            <person name="Zhu H."/>
        </authorList>
    </citation>
    <scope>NUCLEOTIDE SEQUENCE [LARGE SCALE GENOMIC DNA]</scope>
    <source>
        <strain evidence="6 7">KCTC 22011</strain>
    </source>
</reference>
<comment type="caution">
    <text evidence="6">The sequence shown here is derived from an EMBL/GenBank/DDBJ whole genome shotgun (WGS) entry which is preliminary data.</text>
</comment>
<dbReference type="AlphaFoldDB" id="A0A3D8V7V1"/>
<dbReference type="PANTHER" id="PTHR42878:SF14">
    <property type="entry name" value="OSMOLARITY TWO-COMPONENT SYSTEM PROTEIN SSK1"/>
    <property type="match status" value="1"/>
</dbReference>
<evidence type="ECO:0000256" key="1">
    <source>
        <dbReference type="ARBA" id="ARBA00000085"/>
    </source>
</evidence>
<keyword evidence="3" id="KW-0808">Transferase</keyword>
<dbReference type="Gene3D" id="3.30.565.10">
    <property type="entry name" value="Histidine kinase-like ATPase, C-terminal domain"/>
    <property type="match status" value="1"/>
</dbReference>